<keyword evidence="5" id="KW-0472">Membrane</keyword>
<gene>
    <name evidence="6" type="ORF">LC603019_01652</name>
</gene>
<name>A0A5E4A0L4_9ACTN</name>
<keyword evidence="5" id="KW-1133">Transmembrane helix</keyword>
<evidence type="ECO:0000256" key="3">
    <source>
        <dbReference type="ARBA" id="ARBA00022777"/>
    </source>
</evidence>
<dbReference type="InterPro" id="IPR036759">
    <property type="entry name" value="TPK_catalytic_sf"/>
</dbReference>
<dbReference type="NCBIfam" id="NF040608">
    <property type="entry name" value="division_SteA"/>
    <property type="match status" value="1"/>
</dbReference>
<dbReference type="GO" id="GO:0005524">
    <property type="term" value="F:ATP binding"/>
    <property type="evidence" value="ECO:0007669"/>
    <property type="project" value="UniProtKB-KW"/>
</dbReference>
<keyword evidence="7" id="KW-1185">Reference proteome</keyword>
<dbReference type="Proteomes" id="UP000324288">
    <property type="component" value="Chromosome"/>
</dbReference>
<evidence type="ECO:0000313" key="7">
    <source>
        <dbReference type="Proteomes" id="UP000324288"/>
    </source>
</evidence>
<keyword evidence="2" id="KW-0547">Nucleotide-binding</keyword>
<sequence length="396" mass="41905">MANMKWPFSRSDKNPDPGIAGIARVDSSVARVLRRVEPGDIVVINEPDLTQAAAEDLIAAGVVGVINASPALSHTYPTYGTLVLLQAGVAVVDQTGVDVFDGVRDGRTLSMDAGTIWVKGEAVAHGNALTLPAVSQQIEDRRTRVNDQLAAFAGNTAEFLRTESPLLLEGMGVPEIDCDMAERKVVIVSCSESSAAELESIRWFIKKNKPVLVGVGAGAELLVDAGYKPDLLLGDPHTMTNETLQCGAQLVLPAAPDGHAEGLERVQDQGVSAITFPAVADAEELALLLADYGEASLVVSVGLTMTLQDFLDPDSMSTGAAAFLTRLKVAHCLVDAQALSSLRPDQSVSWWAVLLALLSTAFATLVVYLYGFPETAGASTIIDNWNSFATTVQGWF</sequence>
<dbReference type="InterPro" id="IPR047795">
    <property type="entry name" value="Put_SteA-like"/>
</dbReference>
<dbReference type="EMBL" id="LR584267">
    <property type="protein sequence ID" value="VHO01726.1"/>
    <property type="molecule type" value="Genomic_DNA"/>
</dbReference>
<feature type="transmembrane region" description="Helical" evidence="5">
    <location>
        <begin position="348"/>
        <end position="370"/>
    </location>
</feature>
<reference evidence="6 7" key="1">
    <citation type="submission" date="2019-04" db="EMBL/GenBank/DDBJ databases">
        <authorList>
            <person name="Seth-Smith MB H."/>
            <person name="Seth-Smith H."/>
        </authorList>
    </citation>
    <scope>NUCLEOTIDE SEQUENCE [LARGE SCALE GENOMIC DNA]</scope>
    <source>
        <strain evidence="6">USB-603019</strain>
    </source>
</reference>
<evidence type="ECO:0000256" key="1">
    <source>
        <dbReference type="ARBA" id="ARBA00022679"/>
    </source>
</evidence>
<organism evidence="6 7">
    <name type="scientific">Lawsonella clevelandensis</name>
    <dbReference type="NCBI Taxonomy" id="1528099"/>
    <lineage>
        <taxon>Bacteria</taxon>
        <taxon>Bacillati</taxon>
        <taxon>Actinomycetota</taxon>
        <taxon>Actinomycetes</taxon>
        <taxon>Mycobacteriales</taxon>
        <taxon>Lawsonellaceae</taxon>
        <taxon>Lawsonella</taxon>
    </lineage>
</organism>
<evidence type="ECO:0008006" key="8">
    <source>
        <dbReference type="Google" id="ProtNLM"/>
    </source>
</evidence>
<accession>A0A5E4A0L4</accession>
<evidence type="ECO:0000313" key="6">
    <source>
        <dbReference type="EMBL" id="VHO01726.1"/>
    </source>
</evidence>
<dbReference type="GO" id="GO:0016301">
    <property type="term" value="F:kinase activity"/>
    <property type="evidence" value="ECO:0007669"/>
    <property type="project" value="UniProtKB-KW"/>
</dbReference>
<dbReference type="AlphaFoldDB" id="A0A5E4A0L4"/>
<dbReference type="GO" id="GO:0009229">
    <property type="term" value="P:thiamine diphosphate biosynthetic process"/>
    <property type="evidence" value="ECO:0007669"/>
    <property type="project" value="InterPro"/>
</dbReference>
<keyword evidence="4" id="KW-0067">ATP-binding</keyword>
<keyword evidence="1" id="KW-0808">Transferase</keyword>
<proteinExistence type="predicted"/>
<keyword evidence="3" id="KW-0418">Kinase</keyword>
<evidence type="ECO:0000256" key="2">
    <source>
        <dbReference type="ARBA" id="ARBA00022741"/>
    </source>
</evidence>
<dbReference type="SUPFAM" id="SSF63999">
    <property type="entry name" value="Thiamin pyrophosphokinase, catalytic domain"/>
    <property type="match status" value="1"/>
</dbReference>
<evidence type="ECO:0000256" key="5">
    <source>
        <dbReference type="SAM" id="Phobius"/>
    </source>
</evidence>
<protein>
    <recommendedName>
        <fullName evidence="8">SteA-like C-terminal domain-containing protein</fullName>
    </recommendedName>
</protein>
<evidence type="ECO:0000256" key="4">
    <source>
        <dbReference type="ARBA" id="ARBA00022840"/>
    </source>
</evidence>
<keyword evidence="5" id="KW-0812">Transmembrane</keyword>
<dbReference type="GO" id="GO:0004788">
    <property type="term" value="F:thiamine diphosphokinase activity"/>
    <property type="evidence" value="ECO:0007669"/>
    <property type="project" value="InterPro"/>
</dbReference>